<dbReference type="InterPro" id="IPR002182">
    <property type="entry name" value="NB-ARC"/>
</dbReference>
<dbReference type="EMBL" id="LT629758">
    <property type="protein sequence ID" value="SDT78991.1"/>
    <property type="molecule type" value="Genomic_DNA"/>
</dbReference>
<dbReference type="CDD" id="cd00093">
    <property type="entry name" value="HTH_XRE"/>
    <property type="match status" value="1"/>
</dbReference>
<dbReference type="InterPro" id="IPR003593">
    <property type="entry name" value="AAA+_ATPase"/>
</dbReference>
<name>A0A1H2D8E2_9ACTN</name>
<keyword evidence="3" id="KW-1185">Reference proteome</keyword>
<dbReference type="SUPFAM" id="SSF47413">
    <property type="entry name" value="lambda repressor-like DNA-binding domains"/>
    <property type="match status" value="1"/>
</dbReference>
<dbReference type="OrthoDB" id="7628974at2"/>
<evidence type="ECO:0000259" key="1">
    <source>
        <dbReference type="PROSITE" id="PS50943"/>
    </source>
</evidence>
<dbReference type="Proteomes" id="UP000198688">
    <property type="component" value="Chromosome I"/>
</dbReference>
<dbReference type="AlphaFoldDB" id="A0A1H2D8E2"/>
<protein>
    <submittedName>
        <fullName evidence="2">NB-ARC domain-containing protein</fullName>
    </submittedName>
</protein>
<dbReference type="InterPro" id="IPR010982">
    <property type="entry name" value="Lambda_DNA-bd_dom_sf"/>
</dbReference>
<dbReference type="InterPro" id="IPR001387">
    <property type="entry name" value="Cro/C1-type_HTH"/>
</dbReference>
<dbReference type="Pfam" id="PF13560">
    <property type="entry name" value="HTH_31"/>
    <property type="match status" value="1"/>
</dbReference>
<dbReference type="PROSITE" id="PS50943">
    <property type="entry name" value="HTH_CROC1"/>
    <property type="match status" value="1"/>
</dbReference>
<dbReference type="SUPFAM" id="SSF52540">
    <property type="entry name" value="P-loop containing nucleoside triphosphate hydrolases"/>
    <property type="match status" value="1"/>
</dbReference>
<dbReference type="SMART" id="SM00382">
    <property type="entry name" value="AAA"/>
    <property type="match status" value="1"/>
</dbReference>
<dbReference type="Pfam" id="PF00931">
    <property type="entry name" value="NB-ARC"/>
    <property type="match status" value="1"/>
</dbReference>
<dbReference type="GO" id="GO:0043531">
    <property type="term" value="F:ADP binding"/>
    <property type="evidence" value="ECO:0007669"/>
    <property type="project" value="InterPro"/>
</dbReference>
<evidence type="ECO:0000313" key="2">
    <source>
        <dbReference type="EMBL" id="SDT78991.1"/>
    </source>
</evidence>
<dbReference type="STRING" id="113562.SAMN04489716_8599"/>
<dbReference type="Gene3D" id="3.40.50.300">
    <property type="entry name" value="P-loop containing nucleotide triphosphate hydrolases"/>
    <property type="match status" value="1"/>
</dbReference>
<reference evidence="2 3" key="1">
    <citation type="submission" date="2016-10" db="EMBL/GenBank/DDBJ databases">
        <authorList>
            <person name="de Groot N.N."/>
        </authorList>
    </citation>
    <scope>NUCLEOTIDE SEQUENCE [LARGE SCALE GENOMIC DNA]</scope>
    <source>
        <strain evidence="2 3">DSM 43941</strain>
    </source>
</reference>
<feature type="domain" description="HTH cro/C1-type" evidence="1">
    <location>
        <begin position="41"/>
        <end position="96"/>
    </location>
</feature>
<dbReference type="GO" id="GO:0003677">
    <property type="term" value="F:DNA binding"/>
    <property type="evidence" value="ECO:0007669"/>
    <property type="project" value="InterPro"/>
</dbReference>
<organism evidence="2 3">
    <name type="scientific">Actinoplanes derwentensis</name>
    <dbReference type="NCBI Taxonomy" id="113562"/>
    <lineage>
        <taxon>Bacteria</taxon>
        <taxon>Bacillati</taxon>
        <taxon>Actinomycetota</taxon>
        <taxon>Actinomycetes</taxon>
        <taxon>Micromonosporales</taxon>
        <taxon>Micromonosporaceae</taxon>
        <taxon>Actinoplanes</taxon>
    </lineage>
</organism>
<evidence type="ECO:0000313" key="3">
    <source>
        <dbReference type="Proteomes" id="UP000198688"/>
    </source>
</evidence>
<proteinExistence type="predicted"/>
<dbReference type="PANTHER" id="PTHR47691">
    <property type="entry name" value="REGULATOR-RELATED"/>
    <property type="match status" value="1"/>
</dbReference>
<dbReference type="Gene3D" id="1.10.260.40">
    <property type="entry name" value="lambda repressor-like DNA-binding domains"/>
    <property type="match status" value="1"/>
</dbReference>
<sequence length="498" mass="52968">MAAGHPDGTAPCHHRNACEALDHGGYRKVKSLSEESFGDLLRVLRRQEGLSQEDLAAASGSSVRTIRELERCRVMAPQRRTVQTVADALRLAGDQRDRFVSLAEMNRFIGSDARAARAFLTTHQSGPGTRPARIPRQLPAALPDLIGRRRELSAIRRLAVLANGRTDHHTPLVVVHGPPGVGKTSLAVAGAYQVSSRFSDGQLFADLRGSSINGPATAADVLAQLLRSLAVPDTEIPPPGTAREGLFRTLVRDRRFLIVLDDAFDEAQVRPLLPATSQSMVLVTCRPPLSGLDAAGRIRLDTLSHEDARQMLAGLVGPRHAAADPDALDSLIRLCGRWPLALRIVGNRLASSPTWDTRDLLDRLGGRNGLLTALTAGDLDLRATFTMSYRQLAAPVATVFRSAAAIPGPDFDAALAAAAAGLAPADTAAACDDLVDVGLLQYHNGRYAFNDLVRLFAAECLDAAERDRRAADEGGCVSPRRPRIAVGAVGGPVAVGSG</sequence>
<dbReference type="SMART" id="SM00530">
    <property type="entry name" value="HTH_XRE"/>
    <property type="match status" value="1"/>
</dbReference>
<gene>
    <name evidence="2" type="ORF">SAMN04489716_8599</name>
</gene>
<dbReference type="PANTHER" id="PTHR47691:SF3">
    <property type="entry name" value="HTH-TYPE TRANSCRIPTIONAL REGULATOR RV0890C-RELATED"/>
    <property type="match status" value="1"/>
</dbReference>
<dbReference type="InterPro" id="IPR027417">
    <property type="entry name" value="P-loop_NTPase"/>
</dbReference>
<accession>A0A1H2D8E2</accession>
<dbReference type="PRINTS" id="PR00364">
    <property type="entry name" value="DISEASERSIST"/>
</dbReference>